<dbReference type="Gene3D" id="3.40.50.1820">
    <property type="entry name" value="alpha/beta hydrolase"/>
    <property type="match status" value="1"/>
</dbReference>
<accession>A0AAV7E833</accession>
<dbReference type="AlphaFoldDB" id="A0AAV7E833"/>
<organism evidence="3 4">
    <name type="scientific">Aristolochia fimbriata</name>
    <name type="common">White veined hardy Dutchman's pipe vine</name>
    <dbReference type="NCBI Taxonomy" id="158543"/>
    <lineage>
        <taxon>Eukaryota</taxon>
        <taxon>Viridiplantae</taxon>
        <taxon>Streptophyta</taxon>
        <taxon>Embryophyta</taxon>
        <taxon>Tracheophyta</taxon>
        <taxon>Spermatophyta</taxon>
        <taxon>Magnoliopsida</taxon>
        <taxon>Magnoliidae</taxon>
        <taxon>Piperales</taxon>
        <taxon>Aristolochiaceae</taxon>
        <taxon>Aristolochia</taxon>
    </lineage>
</organism>
<dbReference type="PANTHER" id="PTHR23024">
    <property type="entry name" value="ARYLACETAMIDE DEACETYLASE"/>
    <property type="match status" value="1"/>
</dbReference>
<dbReference type="InterPro" id="IPR029058">
    <property type="entry name" value="AB_hydrolase_fold"/>
</dbReference>
<dbReference type="PANTHER" id="PTHR23024:SF577">
    <property type="entry name" value="CARBOXYLESTERASE 2-RELATED"/>
    <property type="match status" value="1"/>
</dbReference>
<reference evidence="3 4" key="1">
    <citation type="submission" date="2021-07" db="EMBL/GenBank/DDBJ databases">
        <title>The Aristolochia fimbriata genome: insights into angiosperm evolution, floral development and chemical biosynthesis.</title>
        <authorList>
            <person name="Jiao Y."/>
        </authorList>
    </citation>
    <scope>NUCLEOTIDE SEQUENCE [LARGE SCALE GENOMIC DNA]</scope>
    <source>
        <strain evidence="3">IBCAS-2021</strain>
        <tissue evidence="3">Leaf</tissue>
    </source>
</reference>
<dbReference type="PROSITE" id="PS01174">
    <property type="entry name" value="LIPASE_GDXG_SER"/>
    <property type="match status" value="1"/>
</dbReference>
<dbReference type="InterPro" id="IPR013094">
    <property type="entry name" value="AB_hydrolase_3"/>
</dbReference>
<protein>
    <recommendedName>
        <fullName evidence="2">Alpha/beta hydrolase fold-3 domain-containing protein</fullName>
    </recommendedName>
</protein>
<proteinExistence type="predicted"/>
<sequence length="334" mass="35718">MEVAEDPDQMVVQEYPPFVRIYKSGRVERLKGNDVVPASVDSSSAVSSKDVAISGDVSARLFLPNNNDADPSEEKKKKKLPVLLYVHGGGFVIETPFSPAYHAYVGSLAAAAGVVAVSVHYRRAPEHPLPAAYDDAWTALAWVASHADGAGPEPWLADHADCTKVFLAGDSAGGNIVHDLLLRAGEGGIAGGIAAHPPVGAVLVHPYFWGARPTHAPPGADPTALWPGMEKFWKFVCPNTTGEDDPRTNPHAGGPAGFASLAGKRVLVCLAEKDFLTVWGRMYCDALGSGGYYKGTVEMLESEGEGHVFHLFNPECQKAKEMMSRVVDFINRDD</sequence>
<evidence type="ECO:0000313" key="4">
    <source>
        <dbReference type="Proteomes" id="UP000825729"/>
    </source>
</evidence>
<dbReference type="InterPro" id="IPR050466">
    <property type="entry name" value="Carboxylest/Gibb_receptor"/>
</dbReference>
<evidence type="ECO:0000256" key="1">
    <source>
        <dbReference type="PROSITE-ProRule" id="PRU10038"/>
    </source>
</evidence>
<evidence type="ECO:0000313" key="3">
    <source>
        <dbReference type="EMBL" id="KAG9444561.1"/>
    </source>
</evidence>
<dbReference type="InterPro" id="IPR033140">
    <property type="entry name" value="Lipase_GDXG_put_SER_AS"/>
</dbReference>
<feature type="active site" evidence="1">
    <location>
        <position position="171"/>
    </location>
</feature>
<keyword evidence="4" id="KW-1185">Reference proteome</keyword>
<gene>
    <name evidence="3" type="ORF">H6P81_015901</name>
</gene>
<dbReference type="Proteomes" id="UP000825729">
    <property type="component" value="Unassembled WGS sequence"/>
</dbReference>
<evidence type="ECO:0000259" key="2">
    <source>
        <dbReference type="Pfam" id="PF07859"/>
    </source>
</evidence>
<dbReference type="SUPFAM" id="SSF53474">
    <property type="entry name" value="alpha/beta-Hydrolases"/>
    <property type="match status" value="1"/>
</dbReference>
<comment type="caution">
    <text evidence="3">The sequence shown here is derived from an EMBL/GenBank/DDBJ whole genome shotgun (WGS) entry which is preliminary data.</text>
</comment>
<feature type="domain" description="Alpha/beta hydrolase fold-3" evidence="2">
    <location>
        <begin position="83"/>
        <end position="310"/>
    </location>
</feature>
<dbReference type="Pfam" id="PF07859">
    <property type="entry name" value="Abhydrolase_3"/>
    <property type="match status" value="1"/>
</dbReference>
<name>A0AAV7E833_ARIFI</name>
<dbReference type="GO" id="GO:0016787">
    <property type="term" value="F:hydrolase activity"/>
    <property type="evidence" value="ECO:0007669"/>
    <property type="project" value="InterPro"/>
</dbReference>
<dbReference type="EMBL" id="JAINDJ010000006">
    <property type="protein sequence ID" value="KAG9444561.1"/>
    <property type="molecule type" value="Genomic_DNA"/>
</dbReference>